<sequence>MAGASQEMAGKVQTVLGVIDAEDLGVTLPHEHLLTDLSVWFTEPKEAGLKKLAYEPVSIKNRDWIWHNPQSNLDNGRFLDEEVVIEEVLLFKREGGSTIVELSNVNIGRDPLGLARISRATGINVVMGSGYYVGEVQGPDYDR</sequence>
<feature type="non-terminal residue" evidence="3">
    <location>
        <position position="143"/>
    </location>
</feature>
<dbReference type="InterPro" id="IPR001559">
    <property type="entry name" value="Phosphotriesterase"/>
</dbReference>
<keyword evidence="2" id="KW-0378">Hydrolase</keyword>
<comment type="caution">
    <text evidence="3">The sequence shown here is derived from an EMBL/GenBank/DDBJ whole genome shotgun (WGS) entry which is preliminary data.</text>
</comment>
<dbReference type="InterPro" id="IPR032466">
    <property type="entry name" value="Metal_Hydrolase"/>
</dbReference>
<dbReference type="Gene3D" id="3.20.20.140">
    <property type="entry name" value="Metal-dependent hydrolases"/>
    <property type="match status" value="1"/>
</dbReference>
<name>X0VAJ0_9ZZZZ</name>
<evidence type="ECO:0000256" key="2">
    <source>
        <dbReference type="ARBA" id="ARBA00022801"/>
    </source>
</evidence>
<dbReference type="PANTHER" id="PTHR10819">
    <property type="entry name" value="PHOSPHOTRIESTERASE-RELATED"/>
    <property type="match status" value="1"/>
</dbReference>
<dbReference type="PANTHER" id="PTHR10819:SF3">
    <property type="entry name" value="PHOSPHOTRIESTERASE-RELATED PROTEIN"/>
    <property type="match status" value="1"/>
</dbReference>
<dbReference type="InterPro" id="IPR017947">
    <property type="entry name" value="AryldialkylPase_Zn-BS"/>
</dbReference>
<dbReference type="GO" id="GO:0008270">
    <property type="term" value="F:zinc ion binding"/>
    <property type="evidence" value="ECO:0007669"/>
    <property type="project" value="InterPro"/>
</dbReference>
<dbReference type="GO" id="GO:0016788">
    <property type="term" value="F:hydrolase activity, acting on ester bonds"/>
    <property type="evidence" value="ECO:0007669"/>
    <property type="project" value="InterPro"/>
</dbReference>
<accession>X0VAJ0</accession>
<reference evidence="3" key="1">
    <citation type="journal article" date="2014" name="Front. Microbiol.">
        <title>High frequency of phylogenetically diverse reductive dehalogenase-homologous genes in deep subseafloor sedimentary metagenomes.</title>
        <authorList>
            <person name="Kawai M."/>
            <person name="Futagami T."/>
            <person name="Toyoda A."/>
            <person name="Takaki Y."/>
            <person name="Nishi S."/>
            <person name="Hori S."/>
            <person name="Arai W."/>
            <person name="Tsubouchi T."/>
            <person name="Morono Y."/>
            <person name="Uchiyama I."/>
            <person name="Ito T."/>
            <person name="Fujiyama A."/>
            <person name="Inagaki F."/>
            <person name="Takami H."/>
        </authorList>
    </citation>
    <scope>NUCLEOTIDE SEQUENCE</scope>
    <source>
        <strain evidence="3">Expedition CK06-06</strain>
    </source>
</reference>
<organism evidence="3">
    <name type="scientific">marine sediment metagenome</name>
    <dbReference type="NCBI Taxonomy" id="412755"/>
    <lineage>
        <taxon>unclassified sequences</taxon>
        <taxon>metagenomes</taxon>
        <taxon>ecological metagenomes</taxon>
    </lineage>
</organism>
<evidence type="ECO:0008006" key="4">
    <source>
        <dbReference type="Google" id="ProtNLM"/>
    </source>
</evidence>
<dbReference type="SUPFAM" id="SSF51556">
    <property type="entry name" value="Metallo-dependent hydrolases"/>
    <property type="match status" value="1"/>
</dbReference>
<keyword evidence="1" id="KW-0479">Metal-binding</keyword>
<dbReference type="PROSITE" id="PS51347">
    <property type="entry name" value="PHOSPHOTRIESTERASE_2"/>
    <property type="match status" value="1"/>
</dbReference>
<dbReference type="Pfam" id="PF02126">
    <property type="entry name" value="PTE"/>
    <property type="match status" value="1"/>
</dbReference>
<dbReference type="EMBL" id="BARS01028522">
    <property type="protein sequence ID" value="GAG09468.1"/>
    <property type="molecule type" value="Genomic_DNA"/>
</dbReference>
<gene>
    <name evidence="3" type="ORF">S01H1_44697</name>
</gene>
<proteinExistence type="predicted"/>
<evidence type="ECO:0000256" key="1">
    <source>
        <dbReference type="ARBA" id="ARBA00022723"/>
    </source>
</evidence>
<dbReference type="PROSITE" id="PS01322">
    <property type="entry name" value="PHOSPHOTRIESTERASE_1"/>
    <property type="match status" value="1"/>
</dbReference>
<dbReference type="AlphaFoldDB" id="X0VAJ0"/>
<evidence type="ECO:0000313" key="3">
    <source>
        <dbReference type="EMBL" id="GAG09468.1"/>
    </source>
</evidence>
<protein>
    <recommendedName>
        <fullName evidence="4">Phosphotriesterase-related protein</fullName>
    </recommendedName>
</protein>